<feature type="region of interest" description="Disordered" evidence="1">
    <location>
        <begin position="30"/>
        <end position="61"/>
    </location>
</feature>
<dbReference type="KEGG" id="ldn:H9L06_04455"/>
<keyword evidence="3" id="KW-1185">Reference proteome</keyword>
<reference evidence="2 3" key="1">
    <citation type="submission" date="2020-08" db="EMBL/GenBank/DDBJ databases">
        <title>Genome sequence of Leucobacter denitrificans KACC 14055T.</title>
        <authorList>
            <person name="Hyun D.-W."/>
            <person name="Bae J.-W."/>
        </authorList>
    </citation>
    <scope>NUCLEOTIDE SEQUENCE [LARGE SCALE GENOMIC DNA]</scope>
    <source>
        <strain evidence="2 3">KACC 14055</strain>
    </source>
</reference>
<evidence type="ECO:0000256" key="1">
    <source>
        <dbReference type="SAM" id="MobiDB-lite"/>
    </source>
</evidence>
<dbReference type="Proteomes" id="UP000515934">
    <property type="component" value="Chromosome"/>
</dbReference>
<proteinExistence type="predicted"/>
<dbReference type="EMBL" id="CP060716">
    <property type="protein sequence ID" value="QNN63569.1"/>
    <property type="molecule type" value="Genomic_DNA"/>
</dbReference>
<evidence type="ECO:0000313" key="3">
    <source>
        <dbReference type="Proteomes" id="UP000515934"/>
    </source>
</evidence>
<gene>
    <name evidence="2" type="ORF">H9L06_04455</name>
</gene>
<dbReference type="RefSeq" id="WP_187556033.1">
    <property type="nucleotide sequence ID" value="NZ_CP060716.1"/>
</dbReference>
<organism evidence="2 3">
    <name type="scientific">Leucobacter denitrificans</name>
    <dbReference type="NCBI Taxonomy" id="683042"/>
    <lineage>
        <taxon>Bacteria</taxon>
        <taxon>Bacillati</taxon>
        <taxon>Actinomycetota</taxon>
        <taxon>Actinomycetes</taxon>
        <taxon>Micrococcales</taxon>
        <taxon>Microbacteriaceae</taxon>
        <taxon>Leucobacter</taxon>
    </lineage>
</organism>
<dbReference type="AlphaFoldDB" id="A0A7G9S6U4"/>
<dbReference type="PROSITE" id="PS51257">
    <property type="entry name" value="PROKAR_LIPOPROTEIN"/>
    <property type="match status" value="1"/>
</dbReference>
<sequence>MASLSARLSAMLVIAWFTVVGLTGCSAVTAPVESTPGPVTSKDSPEPSSVPEEEPEQLATTQLPNSCVALLPASVLQRADPRIEMFDTSDEVIVEQMRLQVGPLTMATLHGGDQQLYCSFGIRQTDGGGSIGVAVIDELAKSELLDALRSSVYVEVDLRDAEAAFFQGASADHPYTEDIVIDGDVLIAVPHTVGGDFAWDALATIREAR</sequence>
<name>A0A7G9S6U4_9MICO</name>
<evidence type="ECO:0000313" key="2">
    <source>
        <dbReference type="EMBL" id="QNN63569.1"/>
    </source>
</evidence>
<accession>A0A7G9S6U4</accession>
<protein>
    <submittedName>
        <fullName evidence="2">Uncharacterized protein</fullName>
    </submittedName>
</protein>